<dbReference type="STRING" id="195103.CPF_0798"/>
<protein>
    <submittedName>
        <fullName evidence="1">Conserved domain protein</fullName>
    </submittedName>
</protein>
<evidence type="ECO:0000313" key="1">
    <source>
        <dbReference type="EMBL" id="ABG84083.1"/>
    </source>
</evidence>
<gene>
    <name evidence="1" type="ordered locus">CPF_0798</name>
</gene>
<sequence length="175" mass="20838">MFTINNFAFDSIKKLDELKLYNCLDIRSYKKNRKVIIEKLENTFNVYEDGYEKREFLNISKEELKKLLRTIEKIEFPRSNKLRVYVLETKDQSTCRANYRDESISEDEEEKLSIFIETSYSSYEAIKSLIESSNDLIIEVNFAQNVTIKSKVSAETYLTLKNYLKDRQDTHIFAY</sequence>
<accession>A0A0H2YU59</accession>
<evidence type="ECO:0000313" key="2">
    <source>
        <dbReference type="Proteomes" id="UP000001823"/>
    </source>
</evidence>
<proteinExistence type="predicted"/>
<dbReference type="RefSeq" id="WP_011590376.1">
    <property type="nucleotide sequence ID" value="NC_008261.1"/>
</dbReference>
<keyword evidence="2" id="KW-1185">Reference proteome</keyword>
<dbReference type="Proteomes" id="UP000001823">
    <property type="component" value="Chromosome"/>
</dbReference>
<reference evidence="1 2" key="1">
    <citation type="journal article" date="2006" name="Genome Res.">
        <title>Skewed genomic variability in strains of the toxigenic bacterial pathogen, Clostridium perfringens.</title>
        <authorList>
            <person name="Myers G.S."/>
            <person name="Rasko D.A."/>
            <person name="Cheung J.K."/>
            <person name="Ravel J."/>
            <person name="Seshadri R."/>
            <person name="Deboy R.T."/>
            <person name="Ren Q."/>
            <person name="Varga J."/>
            <person name="Awad M.M."/>
            <person name="Brinkac L.M."/>
            <person name="Daugherty S.C."/>
            <person name="Haft D.H."/>
            <person name="Dodson R.J."/>
            <person name="Madupu R."/>
            <person name="Nelson W.C."/>
            <person name="Rosovitz M.J."/>
            <person name="Sullivan S.A."/>
            <person name="Khouri H."/>
            <person name="Dimitrov G.I."/>
            <person name="Watkins K.L."/>
            <person name="Mulligan S."/>
            <person name="Benton J."/>
            <person name="Radune D."/>
            <person name="Fisher D.J."/>
            <person name="Atkins H.S."/>
            <person name="Hiscox T."/>
            <person name="Jost B.H."/>
            <person name="Billington S.J."/>
            <person name="Songer J.G."/>
            <person name="McClane B.A."/>
            <person name="Titball R.W."/>
            <person name="Rood J.I."/>
            <person name="Melville S.B."/>
            <person name="Paulsen I.T."/>
        </authorList>
    </citation>
    <scope>NUCLEOTIDE SEQUENCE [LARGE SCALE GENOMIC DNA]</scope>
    <source>
        <strain evidence="2">ATCC 13124 / DSM 756 / JCM 1290 / NCIMB 6125 / NCTC 8237 / S 107 / Type A</strain>
    </source>
</reference>
<dbReference type="EMBL" id="CP000246">
    <property type="protein sequence ID" value="ABG84083.1"/>
    <property type="molecule type" value="Genomic_DNA"/>
</dbReference>
<dbReference type="AlphaFoldDB" id="A0A0H2YU59"/>
<dbReference type="PaxDb" id="195103-CPF_0798"/>
<organism evidence="1 2">
    <name type="scientific">Clostridium perfringens (strain ATCC 13124 / DSM 756 / JCM 1290 / NCIMB 6125 / NCTC 8237 / Type A)</name>
    <dbReference type="NCBI Taxonomy" id="195103"/>
    <lineage>
        <taxon>Bacteria</taxon>
        <taxon>Bacillati</taxon>
        <taxon>Bacillota</taxon>
        <taxon>Clostridia</taxon>
        <taxon>Eubacteriales</taxon>
        <taxon>Clostridiaceae</taxon>
        <taxon>Clostridium</taxon>
    </lineage>
</organism>
<dbReference type="HOGENOM" id="CLU_1530003_0_0_9"/>
<dbReference type="eggNOG" id="ENOG5033FES">
    <property type="taxonomic scope" value="Bacteria"/>
</dbReference>
<name>A0A0H2YU59_CLOP1</name>
<dbReference type="KEGG" id="cpf:CPF_0798"/>